<evidence type="ECO:0000313" key="3">
    <source>
        <dbReference type="EMBL" id="SEM81823.1"/>
    </source>
</evidence>
<dbReference type="AlphaFoldDB" id="A0A1H8BG57"/>
<dbReference type="InterPro" id="IPR051058">
    <property type="entry name" value="GDSL_Est/Lipase"/>
</dbReference>
<accession>A0A1H8BG57</accession>
<gene>
    <name evidence="3" type="ORF">SAMN04488077_108106</name>
</gene>
<dbReference type="Proteomes" id="UP000182160">
    <property type="component" value="Unassembled WGS sequence"/>
</dbReference>
<dbReference type="RefSeq" id="WP_083398157.1">
    <property type="nucleotide sequence ID" value="NZ_FOBO01000008.1"/>
</dbReference>
<keyword evidence="2" id="KW-1133">Transmembrane helix</keyword>
<protein>
    <submittedName>
        <fullName evidence="3">VPLPA-CTERM protein sorting domain-containing protein</fullName>
    </submittedName>
</protein>
<reference evidence="3 4" key="1">
    <citation type="submission" date="2016-10" db="EMBL/GenBank/DDBJ databases">
        <authorList>
            <person name="de Groot N.N."/>
        </authorList>
    </citation>
    <scope>NUCLEOTIDE SEQUENCE [LARGE SCALE GENOMIC DNA]</scope>
    <source>
        <strain evidence="3 4">DSM 11457</strain>
    </source>
</reference>
<sequence>MIRNILLAGVTAMLPTLGSAGPIGPFSDLVVFGDSLSDPGNIFASTLGTIPDPTLYPDGQFTNGDTWASQLGANFTSGTNFAFGGARAVANPEPAGGDTDDNTDNIPDFAAQRTLFGLQSPSLGPNPLTAVWFGGNDLRAGLTDPANLGAVISTAVTEIVTGVGDLLSRGLTDILVFGLPNLGRIPEVTSLDAFLAVSGQANPGDTIAGATFATQGFNAALQGALSTLPPLGNVQFLDTFALFEDILADADALGFTNTTDACILSLADPTDCTTDQGFVFHDSIHPTEKAHALIAQEVRAVVVPLPAGGLLLLTALGGFALLRRRT</sequence>
<name>A0A1H8BG57_9RHOB</name>
<keyword evidence="2" id="KW-0472">Membrane</keyword>
<dbReference type="GO" id="GO:0016788">
    <property type="term" value="F:hydrolase activity, acting on ester bonds"/>
    <property type="evidence" value="ECO:0007669"/>
    <property type="project" value="InterPro"/>
</dbReference>
<keyword evidence="1" id="KW-0378">Hydrolase</keyword>
<organism evidence="3 4">
    <name type="scientific">Roseovarius tolerans</name>
    <dbReference type="NCBI Taxonomy" id="74031"/>
    <lineage>
        <taxon>Bacteria</taxon>
        <taxon>Pseudomonadati</taxon>
        <taxon>Pseudomonadota</taxon>
        <taxon>Alphaproteobacteria</taxon>
        <taxon>Rhodobacterales</taxon>
        <taxon>Roseobacteraceae</taxon>
        <taxon>Roseovarius</taxon>
    </lineage>
</organism>
<keyword evidence="2" id="KW-0812">Transmembrane</keyword>
<dbReference type="EMBL" id="FOBO01000008">
    <property type="protein sequence ID" value="SEM81823.1"/>
    <property type="molecule type" value="Genomic_DNA"/>
</dbReference>
<dbReference type="NCBIfam" id="TIGR03370">
    <property type="entry name" value="VPLPA-CTERM"/>
    <property type="match status" value="1"/>
</dbReference>
<proteinExistence type="predicted"/>
<feature type="transmembrane region" description="Helical" evidence="2">
    <location>
        <begin position="301"/>
        <end position="322"/>
    </location>
</feature>
<dbReference type="Pfam" id="PF00657">
    <property type="entry name" value="Lipase_GDSL"/>
    <property type="match status" value="1"/>
</dbReference>
<evidence type="ECO:0000313" key="4">
    <source>
        <dbReference type="Proteomes" id="UP000182160"/>
    </source>
</evidence>
<dbReference type="CDD" id="cd01846">
    <property type="entry name" value="fatty_acyltransferase_like"/>
    <property type="match status" value="1"/>
</dbReference>
<evidence type="ECO:0000256" key="2">
    <source>
        <dbReference type="SAM" id="Phobius"/>
    </source>
</evidence>
<dbReference type="InterPro" id="IPR022472">
    <property type="entry name" value="VPLPA-CTERM"/>
</dbReference>
<dbReference type="SUPFAM" id="SSF52266">
    <property type="entry name" value="SGNH hydrolase"/>
    <property type="match status" value="1"/>
</dbReference>
<evidence type="ECO:0000256" key="1">
    <source>
        <dbReference type="ARBA" id="ARBA00022801"/>
    </source>
</evidence>
<dbReference type="PANTHER" id="PTHR45648:SF22">
    <property type="entry name" value="GDSL LIPASE_ACYLHYDROLASE FAMILY PROTEIN (AFU_ORTHOLOGUE AFUA_4G14700)"/>
    <property type="match status" value="1"/>
</dbReference>
<dbReference type="InterPro" id="IPR001087">
    <property type="entry name" value="GDSL"/>
</dbReference>
<dbReference type="Gene3D" id="3.40.50.1110">
    <property type="entry name" value="SGNH hydrolase"/>
    <property type="match status" value="1"/>
</dbReference>
<dbReference type="PANTHER" id="PTHR45648">
    <property type="entry name" value="GDSL LIPASE/ACYLHYDROLASE FAMILY PROTEIN (AFU_ORTHOLOGUE AFUA_4G14700)"/>
    <property type="match status" value="1"/>
</dbReference>
<dbReference type="InterPro" id="IPR036514">
    <property type="entry name" value="SGNH_hydro_sf"/>
</dbReference>